<evidence type="ECO:0000313" key="2">
    <source>
        <dbReference type="Proteomes" id="UP000026961"/>
    </source>
</evidence>
<proteinExistence type="predicted"/>
<name>A0A0D9Z867_9ORYZ</name>
<reference evidence="1" key="2">
    <citation type="submission" date="2018-05" db="EMBL/GenBank/DDBJ databases">
        <title>OgluRS3 (Oryza glumaepatula Reference Sequence Version 3).</title>
        <authorList>
            <person name="Zhang J."/>
            <person name="Kudrna D."/>
            <person name="Lee S."/>
            <person name="Talag J."/>
            <person name="Welchert J."/>
            <person name="Wing R.A."/>
        </authorList>
    </citation>
    <scope>NUCLEOTIDE SEQUENCE [LARGE SCALE GENOMIC DNA]</scope>
</reference>
<reference evidence="1" key="1">
    <citation type="submission" date="2015-04" db="UniProtKB">
        <authorList>
            <consortium name="EnsemblPlants"/>
        </authorList>
    </citation>
    <scope>IDENTIFICATION</scope>
</reference>
<accession>A0A0D9Z867</accession>
<dbReference type="Proteomes" id="UP000026961">
    <property type="component" value="Chromosome 3"/>
</dbReference>
<sequence length="198" mass="21735">MSVAQHGLPLWPRPKETPGVSRLLFKAVVPADILTSYDPSNTDNPFIRPSSAKFVLIVTSSNDKAILLQALYAGGIDYFVMDHLDHSSLAMTRLPDMPPRGGRAGPVCHRPCSRRWQDGGWEEVTVGDGARGNATRVTPEQVMVIDHRDTGRKHVVFGLPCLVPLSTDGRDAPFLSDDNRAQALSSESIYLTIKDCRN</sequence>
<organism evidence="1">
    <name type="scientific">Oryza glumipatula</name>
    <dbReference type="NCBI Taxonomy" id="40148"/>
    <lineage>
        <taxon>Eukaryota</taxon>
        <taxon>Viridiplantae</taxon>
        <taxon>Streptophyta</taxon>
        <taxon>Embryophyta</taxon>
        <taxon>Tracheophyta</taxon>
        <taxon>Spermatophyta</taxon>
        <taxon>Magnoliopsida</taxon>
        <taxon>Liliopsida</taxon>
        <taxon>Poales</taxon>
        <taxon>Poaceae</taxon>
        <taxon>BOP clade</taxon>
        <taxon>Oryzoideae</taxon>
        <taxon>Oryzeae</taxon>
        <taxon>Oryzinae</taxon>
        <taxon>Oryza</taxon>
    </lineage>
</organism>
<protein>
    <submittedName>
        <fullName evidence="1">Uncharacterized protein</fullName>
    </submittedName>
</protein>
<dbReference type="HOGENOM" id="CLU_1380024_0_0_1"/>
<evidence type="ECO:0000313" key="1">
    <source>
        <dbReference type="EnsemblPlants" id="OGLUM03G20230.1"/>
    </source>
</evidence>
<dbReference type="Gramene" id="OGLUM03G20230.1">
    <property type="protein sequence ID" value="OGLUM03G20230.1"/>
    <property type="gene ID" value="OGLUM03G20230"/>
</dbReference>
<dbReference type="AlphaFoldDB" id="A0A0D9Z867"/>
<keyword evidence="2" id="KW-1185">Reference proteome</keyword>
<dbReference type="EnsemblPlants" id="OGLUM03G20230.1">
    <property type="protein sequence ID" value="OGLUM03G20230.1"/>
    <property type="gene ID" value="OGLUM03G20230"/>
</dbReference>